<feature type="compositionally biased region" description="Basic and acidic residues" evidence="2">
    <location>
        <begin position="2592"/>
        <end position="2607"/>
    </location>
</feature>
<feature type="compositionally biased region" description="Acidic residues" evidence="2">
    <location>
        <begin position="2582"/>
        <end position="2591"/>
    </location>
</feature>
<dbReference type="SUPFAM" id="SSF56300">
    <property type="entry name" value="Metallo-dependent phosphatases"/>
    <property type="match status" value="1"/>
</dbReference>
<evidence type="ECO:0000256" key="2">
    <source>
        <dbReference type="SAM" id="MobiDB-lite"/>
    </source>
</evidence>
<evidence type="ECO:0000313" key="4">
    <source>
        <dbReference type="EMBL" id="CAJ1379287.1"/>
    </source>
</evidence>
<organism evidence="4 5">
    <name type="scientific">Effrenium voratum</name>
    <dbReference type="NCBI Taxonomy" id="2562239"/>
    <lineage>
        <taxon>Eukaryota</taxon>
        <taxon>Sar</taxon>
        <taxon>Alveolata</taxon>
        <taxon>Dinophyceae</taxon>
        <taxon>Suessiales</taxon>
        <taxon>Symbiodiniaceae</taxon>
        <taxon>Effrenium</taxon>
    </lineage>
</organism>
<dbReference type="GO" id="GO:0009166">
    <property type="term" value="P:nucleotide catabolic process"/>
    <property type="evidence" value="ECO:0007669"/>
    <property type="project" value="InterPro"/>
</dbReference>
<feature type="non-terminal residue" evidence="4">
    <location>
        <position position="2732"/>
    </location>
</feature>
<keyword evidence="5" id="KW-1185">Reference proteome</keyword>
<accession>A0AA36I1J0</accession>
<proteinExistence type="predicted"/>
<feature type="region of interest" description="Disordered" evidence="2">
    <location>
        <begin position="1686"/>
        <end position="1716"/>
    </location>
</feature>
<feature type="coiled-coil region" evidence="1">
    <location>
        <begin position="1044"/>
        <end position="1102"/>
    </location>
</feature>
<dbReference type="InterPro" id="IPR006179">
    <property type="entry name" value="5_nucleotidase/apyrase"/>
</dbReference>
<feature type="region of interest" description="Disordered" evidence="2">
    <location>
        <begin position="2577"/>
        <end position="2609"/>
    </location>
</feature>
<feature type="region of interest" description="Disordered" evidence="2">
    <location>
        <begin position="2709"/>
        <end position="2732"/>
    </location>
</feature>
<feature type="region of interest" description="Disordered" evidence="2">
    <location>
        <begin position="2529"/>
        <end position="2555"/>
    </location>
</feature>
<feature type="region of interest" description="Disordered" evidence="2">
    <location>
        <begin position="1432"/>
        <end position="1451"/>
    </location>
</feature>
<evidence type="ECO:0000256" key="1">
    <source>
        <dbReference type="SAM" id="Coils"/>
    </source>
</evidence>
<dbReference type="GO" id="GO:0016787">
    <property type="term" value="F:hydrolase activity"/>
    <property type="evidence" value="ECO:0007669"/>
    <property type="project" value="InterPro"/>
</dbReference>
<dbReference type="InterPro" id="IPR036907">
    <property type="entry name" value="5'-Nucleotdase_C_sf"/>
</dbReference>
<feature type="coiled-coil region" evidence="1">
    <location>
        <begin position="36"/>
        <end position="96"/>
    </location>
</feature>
<comment type="caution">
    <text evidence="4">The sequence shown here is derived from an EMBL/GenBank/DDBJ whole genome shotgun (WGS) entry which is preliminary data.</text>
</comment>
<keyword evidence="1" id="KW-0175">Coiled coil</keyword>
<feature type="coiled-coil region" evidence="1">
    <location>
        <begin position="1313"/>
        <end position="1371"/>
    </location>
</feature>
<feature type="coiled-coil region" evidence="1">
    <location>
        <begin position="1178"/>
        <end position="1205"/>
    </location>
</feature>
<feature type="coiled-coil region" evidence="1">
    <location>
        <begin position="1952"/>
        <end position="2007"/>
    </location>
</feature>
<feature type="coiled-coil region" evidence="1">
    <location>
        <begin position="650"/>
        <end position="677"/>
    </location>
</feature>
<dbReference type="EMBL" id="CAUJNA010000613">
    <property type="protein sequence ID" value="CAJ1379287.1"/>
    <property type="molecule type" value="Genomic_DNA"/>
</dbReference>
<feature type="region of interest" description="Disordered" evidence="2">
    <location>
        <begin position="2063"/>
        <end position="2083"/>
    </location>
</feature>
<dbReference type="Gene3D" id="3.90.780.10">
    <property type="entry name" value="5'-Nucleotidase, C-terminal domain"/>
    <property type="match status" value="1"/>
</dbReference>
<protein>
    <recommendedName>
        <fullName evidence="3">Putative 5'-nucleotidase C-terminal domain-containing protein</fullName>
    </recommendedName>
</protein>
<reference evidence="4" key="1">
    <citation type="submission" date="2023-08" db="EMBL/GenBank/DDBJ databases">
        <authorList>
            <person name="Chen Y."/>
            <person name="Shah S."/>
            <person name="Dougan E. K."/>
            <person name="Thang M."/>
            <person name="Chan C."/>
        </authorList>
    </citation>
    <scope>NUCLEOTIDE SEQUENCE</scope>
</reference>
<dbReference type="Pfam" id="PF21953">
    <property type="entry name" value="NadN_nucleosid_C"/>
    <property type="match status" value="1"/>
</dbReference>
<feature type="domain" description="Putative 5'-nucleotidase C-terminal" evidence="3">
    <location>
        <begin position="2447"/>
        <end position="2570"/>
    </location>
</feature>
<evidence type="ECO:0000313" key="5">
    <source>
        <dbReference type="Proteomes" id="UP001178507"/>
    </source>
</evidence>
<dbReference type="Gene3D" id="3.60.21.10">
    <property type="match status" value="1"/>
</dbReference>
<gene>
    <name evidence="4" type="ORF">EVOR1521_LOCUS7569</name>
</gene>
<dbReference type="PANTHER" id="PTHR11575:SF22">
    <property type="entry name" value="ADL392WP"/>
    <property type="match status" value="1"/>
</dbReference>
<dbReference type="PANTHER" id="PTHR11575">
    <property type="entry name" value="5'-NUCLEOTIDASE-RELATED"/>
    <property type="match status" value="1"/>
</dbReference>
<name>A0AA36I1J0_9DINO</name>
<dbReference type="InterPro" id="IPR029052">
    <property type="entry name" value="Metallo-depent_PP-like"/>
</dbReference>
<sequence>DLSQRIVSGVRHLEIEALAGAGEDTGDNGDMHNSEARESLQRAVRLQMEMEQLKTRMDSLKGGDDLLLAGHLLDCREALRRLADQAAAENQKAENNQGDGNLLWKQLASDLEEVQKDLDAKLSSKVPRGWRGMTRSQTGTSEASRWLSRLKEAASRAALFARAVRSRKDKEQLQKLQEQLLSELQSSEAEAAEGGARGDKWKQLHSLWSRLKGELEQAKQLPSGTSQDAASRLTSFVAARRSKLTSQKRSQTQPLGSLAEDVDKAAAEKIREDLEKLRRKVKQLPGKAGSEQQLLMAGFLQLHGEELAALKDAIKDRADKAVDMDDMADLSWQQLRADLEDLEAQLSGASTSAGRLTAGIGSRLLSPKKGGKLAPLKKTEPDVSKDLAQAAGSFLQASEALAKIRQRQLEETNPMLRLGQAVSDEQALAELEKDVATALANCRGQGDEKATLQLLWQKLQEELAEARATAAKDQDIGDTSSGFSAHLLASQSDEEIFSDELEADYGAERQSAWGWGDQGQGQGAQRKASGREHLLSALKLLQQDLQDEDSPQVERLAALCRSLGLLDPEKSLKDGLRSRQAWGASALNAAGTEKDSRSSSDRDALQSVLNMLQRNVEVGGDNSESMQMLAAICSKLGLSTERGVDDSPLPEEVQRRAARLEEQLELQRQNLQRHKEAAAVLAGHSLLHQSLIEGAAQERDACARDCELALQDASPKECERLAAQSEDLQQLWQSCAAGAQRLRQELAEAAATDPSTRALLNALDTAPNLGAALRALARLDDQLEQQRAALRARGRRRPGDLDEATLIGLIEKKNKALRQLAEAANGRLEDEAWRAVYDAWRGQISGGLEQLLAVDISGAGSPTHGNEVSANSSAALEARGRLAGLEEECERRRLQAKRGNGWMGSNVQLDADQELSESLLDSEGAKGNELKLLEEQLRRVQSSLGREGGQDSTMAAGLLVHDSALDSIAQQLDKYRRRLAQDPGNKELEAQCDALSELLQGCRGLADAKMREILEGGDPAAAAVLALRRTGKMAFTDDDRQALLEEALRRLARFDDQLERRKATLARRRKRGQSADLDDDDLRQLLADKANALQQLEELLEASGGDPALRQLRDLCRDRLAADLSQLVVSSDGLAGREGCDPSELLAEARRRLAVLEEETAGQRFARRRRASEDPSTVAGMASHIQRLEEQLQELRSRMQRLRGDIGQPDKDSAMLAAHVLEHERSLEDMAHEWQRCQRQLQCTEVSSSHGQEDELQAQSDLVGDLLRGCRSSNAALAREIAEASLDDPAIAAILSKRTDKKAFADDDRQALLEEALRRLARFDDQLERQRGALARRRKMGQSADLDDDDLRQLLADKATALETLEELLATSGGDPALWRLRDLCRDRAADLEQLVASSDGRAGREGCDPSALLAEARRRLAVLEEETAGQRFARRQRGRAAEKDPSTDAGMASHIQRLEEQLQELRGRMQHVRGDIGQPDKDSAMLAAHVLAHESSLEEMARQWQRCQFHCTEAQSDLVGDLLRGCRSSNAALAREIAEASLDDPAVAAILSKRTDKKAFADDDRQALLEEALRRLARFDDQLERQRGALARRRKMGKSADLDDDDLRQLLADKATALETLEELLETSGGDPALRRLRDLCRDRAADLEQLVASSDGPGREGCDPSALLAEARRRLAVLEEETAGQRFARRRPGRAAEKASSRAGQHGPPKMPLTDDAKARQAALADAARRLACFEEQLDTQRQGLLKRRRAPAAEADGVLAAHALLHTSSIDALASERDACYQHCQKLLQEASVESWTEDEKVACQRLAAQCESLSDTWSSCAQSAELLSKDVSKAAPSALTSILRSDADDTQAALAEALRRVARFDHELEQQRSLLQRRPAPNKAMNDAILSSLVEEKKTALAQCEENASDVAWKEVRELWQGPLTSGLEKLTVSLSEAKSSPSRLLEKPDTSAALAEARRRLVTLEEETDRQRVGLRKRGRAEEAQRRKLQQLAANAAEFQEIATEHCQGLKEQQNNLSEAMEKDLDPMEEIEAWRQQVGLEELQAAASRMSEQLATIEEEEDLEASELPADVSSPKRWLSNTNTDTAAAKQQCQVMQARLLEMREDEERERLLLRRRQQQRPVKESPAQAESAARETEESSRDLLLKLLRDAARAEHRDVFFFDNGDINDGTGLSASAEDHVAFLAPVMRRWVLNGQAGYDALNLGNHELYQRNGHGLLPGPECPIVGLQESGYIASWRGRYLTANVVWSNSSQPVGDRYAVLQGDFGTKLLAFGFLYNMDDHCDAVKVLDVESVVKSDWFLSALDQQCDAVVVLAHMDYRDTLVDVIFQAIRRRMGAKKPIQILAGHSHIRGYRQLDDFASVYEAGCKLDTVGFLSFERISDGSALRFHHANITGSRLDLAGALNRTPQQLRPSAGVHQALELARRRANSDDVLGCASDHYHLASPLQESGSLWSFYMNTVLPGTLINASEQIAVVGTGALTYDIYAGEFLVDDAYTASPYGNFWLILEQLPGADLAELLSQLNRKPPTGRPRRARVPDYVSSGEPQKGNFYESRLSEAWRHQLEKLRKEAVIEEEKQEPEEPEEPRERETPEPKPPKEELAAALAASDERLDFVSRMGKDLFSQLEVIFQSHPADVGTAVAGAVERWRQLLPQELHSAEDGAQTVEHLERMGGAAERAAQVVQEVDFSSQRQAFMKSWKDGLTSSTQDQAESEGFSQIWKEFNKT</sequence>
<evidence type="ECO:0000259" key="3">
    <source>
        <dbReference type="Pfam" id="PF21953"/>
    </source>
</evidence>
<dbReference type="InterPro" id="IPR053828">
    <property type="entry name" value="Nucleosidase_C"/>
</dbReference>
<dbReference type="GO" id="GO:0005829">
    <property type="term" value="C:cytosol"/>
    <property type="evidence" value="ECO:0007669"/>
    <property type="project" value="TreeGrafter"/>
</dbReference>
<dbReference type="Proteomes" id="UP001178507">
    <property type="component" value="Unassembled WGS sequence"/>
</dbReference>
<feature type="coiled-coil region" evidence="1">
    <location>
        <begin position="1570"/>
        <end position="1628"/>
    </location>
</feature>
<dbReference type="SUPFAM" id="SSF55816">
    <property type="entry name" value="5'-nucleotidase (syn. UDP-sugar hydrolase), C-terminal domain"/>
    <property type="match status" value="1"/>
</dbReference>
<feature type="region of interest" description="Disordered" evidence="2">
    <location>
        <begin position="2120"/>
        <end position="2142"/>
    </location>
</feature>